<protein>
    <submittedName>
        <fullName evidence="1">RHS repeat-associated core domain-containing protein</fullName>
    </submittedName>
</protein>
<dbReference type="Gene3D" id="2.180.10.10">
    <property type="entry name" value="RHS repeat-associated core"/>
    <property type="match status" value="1"/>
</dbReference>
<dbReference type="EMBL" id="JAJJMO010000001">
    <property type="protein sequence ID" value="MCC9070893.1"/>
    <property type="molecule type" value="Genomic_DNA"/>
</dbReference>
<name>A0ABS8MQ62_9FLAO</name>
<comment type="caution">
    <text evidence="1">The sequence shown here is derived from an EMBL/GenBank/DDBJ whole genome shotgun (WGS) entry which is preliminary data.</text>
</comment>
<dbReference type="RefSeq" id="WP_229987556.1">
    <property type="nucleotide sequence ID" value="NZ_JAJJMO010000001.1"/>
</dbReference>
<keyword evidence="2" id="KW-1185">Reference proteome</keyword>
<accession>A0ABS8MQ62</accession>
<dbReference type="NCBIfam" id="TIGR03696">
    <property type="entry name" value="Rhs_assc_core"/>
    <property type="match status" value="1"/>
</dbReference>
<dbReference type="Proteomes" id="UP001430919">
    <property type="component" value="Unassembled WGS sequence"/>
</dbReference>
<gene>
    <name evidence="1" type="ORF">LNQ49_04685</name>
</gene>
<dbReference type="PANTHER" id="PTHR32305:SF15">
    <property type="entry name" value="PROTEIN RHSA-RELATED"/>
    <property type="match status" value="1"/>
</dbReference>
<organism evidence="1 2">
    <name type="scientific">Flavobacterium pisciphilum</name>
    <dbReference type="NCBI Taxonomy" id="2893755"/>
    <lineage>
        <taxon>Bacteria</taxon>
        <taxon>Pseudomonadati</taxon>
        <taxon>Bacteroidota</taxon>
        <taxon>Flavobacteriia</taxon>
        <taxon>Flavobacteriales</taxon>
        <taxon>Flavobacteriaceae</taxon>
        <taxon>Flavobacterium</taxon>
    </lineage>
</organism>
<evidence type="ECO:0000313" key="1">
    <source>
        <dbReference type="EMBL" id="MCC9070893.1"/>
    </source>
</evidence>
<dbReference type="PANTHER" id="PTHR32305">
    <property type="match status" value="1"/>
</dbReference>
<reference evidence="1" key="1">
    <citation type="submission" date="2021-11" db="EMBL/GenBank/DDBJ databases">
        <title>Description of novel Flavobacterium species.</title>
        <authorList>
            <person name="Saticioglu I.B."/>
            <person name="Ay H."/>
            <person name="Altun S."/>
            <person name="Duman M."/>
        </authorList>
    </citation>
    <scope>NUCLEOTIDE SEQUENCE</scope>
    <source>
        <strain evidence="1">F-65</strain>
    </source>
</reference>
<sequence>MKKYIYYIILFPIFIFANSDINNTSNYISHNLDAFGNYPNYSITISSTELFTGSGGGGGKISVDNNVLTVYFSGGWTQQPLKTGVIKVLTISPSLPDIELGPVTTSATNYPNAYNAKIENNSLIIYSTADVLSSISTNITTSPSNYAAGVDYTASLPNIFNCTDEEGNSNGTITIKKGTVTLNMNGTWPSKCNIKTGQILYLDTGVPLRNTELGIIKQGSTDTNYRARIVSNFLIFYNIEASPPLTTTASLNVIKDLNEGSELLIPNDYSNNWIHAVSYDIKGQVIGQSRSYFDDLGKSDVTLSKNYVTNQIWGTETTYDDFARPDRTSFIAPSPLDSFEKTNFLKNSTQIESYPSSLSLGAITSSKDYKATQSITANGTISPGLTVSLTSPSIVLSNGFILTATSGSNFKATAAILSDASTHPSLANYYSDNNTEELYQATATHPFAQNNYDQLNPGNVINVTGGNKINDEWKTGYSFTVPAAQEMYYIFGTDYFNNDRDPESYTTVAKYPEYDNKGLSAYFIKIIPSENQVLPIESIPGGNLNIMLQVGGRPYTIKANSPLERGKLYKMLVGGKSEIVQILNEINYRKAIENNSPGIDNPIKIISGSWDTYTEVNHLNQISDVLNNTDNIIVGLKCLKTINIDPNGIENVSFIDTDGKSLASARSGGAIQYKVASLIGDQGFIDVHLPKGCEGTLSYFGGAALYKVYDLKIGRALSDSEKNNLQAGIYRIELISKTPQLSLAYINKTDGSINNVSPDAKGVTYNVNYYDYAINVHNKTGQVIKSIQPNGYVANTTIVASPSYLSSTNFATTYTYNSLGQLIQVTSSDEGTSKFVYRNDGQIRYSQSALQNDSKISYTDYDSYGRPIESGVIANNWTTAIINPDAALISGTRTEQTFTVYDDAENNRTSVSIPNNLTLSNVLSSAGIANTNYIQNNLSGNVAITYTKPEGTISAISWYSYDIYGRAEWVVQYNEGIGAKTIHYEYDYKGNTKKVIFQKDKSSDFFIHQYSYNENSVLTKVETSIDNINFITHADYSYYKTGELKRVNIAQGTQGLDYVYTLGGQLKSINHPSLEASKDPGGDNNDVFGITLDYYNGDYLRTGRNITSSPTAGADYNGNIKATRWTNKGVPGDFSGNTANQKGYLYNYDRNNWLTTATFGNTNSNTAAIAATNSLVEGGLTYDPNGNIKTLQRTDETGSLIDNLTYNYAGKNQLNSVNDAATTTDITDIKNQNPDNYQYDAIGQLIHNAEENLYYYYNTQGLITEVRKGINPVIKIFYNERGQRVKKESYNTSTFSLQNTTYYILDLSGNAIAIYSLSNGGNIIQTDLPIFGLSRLGVYNKTNATNSYEITDHLGNVRAVIQKTSGNTTIQSYADYYPFGEQLPGRNSLSNYRYAFQGQELDKETGMEAFQLRLWDGRLGRWLNPDPKGIGYSPYIGMANNPINTIDPDGGCPCSQCPENCKGSGVNPITDADNMYPNTSGMQHLEGMTITYGSSKSMQQTNPFTPFDDANNLLTIALNASGALIPLDKYTEALSNSKFIFNYNGVDKLWKMGYHGGGSGKIASSSIQTAKIETQVLGSVGKGIKFTGYSLSALGVLSTERQYQLGYIDNDRRAYDQSLNVINFYFPELALGTIPGNYLGQKYHTQIMNQVTNPNAYLNNTVGNILNFFGVPTSKE</sequence>
<dbReference type="InterPro" id="IPR050708">
    <property type="entry name" value="T6SS_VgrG/RHS"/>
</dbReference>
<proteinExistence type="predicted"/>
<evidence type="ECO:0000313" key="2">
    <source>
        <dbReference type="Proteomes" id="UP001430919"/>
    </source>
</evidence>
<dbReference type="InterPro" id="IPR022385">
    <property type="entry name" value="Rhs_assc_core"/>
</dbReference>